<dbReference type="RefSeq" id="WP_139687260.1">
    <property type="nucleotide sequence ID" value="NZ_WEHW01000046.1"/>
</dbReference>
<gene>
    <name evidence="1" type="ORF">GBM96_09605</name>
</gene>
<name>A0AAI9WMJ3_9BURK</name>
<dbReference type="AlphaFoldDB" id="A0AAI9WMJ3"/>
<keyword evidence="2" id="KW-1185">Reference proteome</keyword>
<dbReference type="EMBL" id="WEHW01000046">
    <property type="protein sequence ID" value="KAB7650213.1"/>
    <property type="molecule type" value="Genomic_DNA"/>
</dbReference>
<comment type="caution">
    <text evidence="1">The sequence shown here is derived from an EMBL/GenBank/DDBJ whole genome shotgun (WGS) entry which is preliminary data.</text>
</comment>
<organism evidence="1 2">
    <name type="scientific">Sutterella seckii</name>
    <dbReference type="NCBI Taxonomy" id="1944635"/>
    <lineage>
        <taxon>Bacteria</taxon>
        <taxon>Pseudomonadati</taxon>
        <taxon>Pseudomonadota</taxon>
        <taxon>Betaproteobacteria</taxon>
        <taxon>Burkholderiales</taxon>
        <taxon>Sutterellaceae</taxon>
        <taxon>Sutterella</taxon>
    </lineage>
</organism>
<protein>
    <submittedName>
        <fullName evidence="1">Uncharacterized protein</fullName>
    </submittedName>
</protein>
<dbReference type="Proteomes" id="UP000469462">
    <property type="component" value="Unassembled WGS sequence"/>
</dbReference>
<sequence>MTLLPKDVIQLSRIERFHADGYQTMKQDASSLACVRPLFSDALRLRLATISEESKNTKFQSPEEKIRRTLS</sequence>
<evidence type="ECO:0000313" key="2">
    <source>
        <dbReference type="Proteomes" id="UP000469462"/>
    </source>
</evidence>
<proteinExistence type="predicted"/>
<evidence type="ECO:0000313" key="1">
    <source>
        <dbReference type="EMBL" id="KAB7650213.1"/>
    </source>
</evidence>
<reference evidence="1 2" key="1">
    <citation type="submission" date="2019-10" db="EMBL/GenBank/DDBJ databases">
        <title>Genome diversity of Sutterella seckii.</title>
        <authorList>
            <person name="Chaplin A.V."/>
            <person name="Sokolova S.R."/>
            <person name="Mosin K.A."/>
            <person name="Ivanova E.L."/>
            <person name="Kochetkova T.O."/>
            <person name="Goltsov A.Y."/>
            <person name="Trofimov D.Y."/>
            <person name="Efimov B.A."/>
        </authorList>
    </citation>
    <scope>NUCLEOTIDE SEQUENCE [LARGE SCALE GENOMIC DNA]</scope>
    <source>
        <strain evidence="1 2">ASD3426</strain>
    </source>
</reference>
<accession>A0AAI9WMJ3</accession>